<dbReference type="Gramene" id="ONIVA11G03070.1">
    <property type="protein sequence ID" value="ONIVA11G03070.1"/>
    <property type="gene ID" value="ONIVA11G03070"/>
</dbReference>
<dbReference type="AlphaFoldDB" id="A0A0E0IY84"/>
<keyword evidence="2" id="KW-1185">Reference proteome</keyword>
<evidence type="ECO:0000313" key="2">
    <source>
        <dbReference type="Proteomes" id="UP000006591"/>
    </source>
</evidence>
<evidence type="ECO:0000313" key="1">
    <source>
        <dbReference type="EnsemblPlants" id="ONIVA11G03070.1"/>
    </source>
</evidence>
<dbReference type="EnsemblPlants" id="ONIVA11G03070.1">
    <property type="protein sequence ID" value="ONIVA11G03070.1"/>
    <property type="gene ID" value="ONIVA11G03070"/>
</dbReference>
<accession>A0A0E0IY84</accession>
<name>A0A0E0IY84_ORYNI</name>
<organism evidence="1">
    <name type="scientific">Oryza nivara</name>
    <name type="common">Indian wild rice</name>
    <name type="synonym">Oryza sativa f. spontanea</name>
    <dbReference type="NCBI Taxonomy" id="4536"/>
    <lineage>
        <taxon>Eukaryota</taxon>
        <taxon>Viridiplantae</taxon>
        <taxon>Streptophyta</taxon>
        <taxon>Embryophyta</taxon>
        <taxon>Tracheophyta</taxon>
        <taxon>Spermatophyta</taxon>
        <taxon>Magnoliopsida</taxon>
        <taxon>Liliopsida</taxon>
        <taxon>Poales</taxon>
        <taxon>Poaceae</taxon>
        <taxon>BOP clade</taxon>
        <taxon>Oryzoideae</taxon>
        <taxon>Oryzeae</taxon>
        <taxon>Oryzinae</taxon>
        <taxon>Oryza</taxon>
    </lineage>
</organism>
<sequence>MQQVAGTAMSLRTVVSTDINLLPVKRQAFDVGIDDVGLELKNGYRQQQLKTAIAASLQQLAFPIRPCFFWVRKD</sequence>
<reference evidence="1" key="1">
    <citation type="submission" date="2015-04" db="UniProtKB">
        <authorList>
            <consortium name="EnsemblPlants"/>
        </authorList>
    </citation>
    <scope>IDENTIFICATION</scope>
    <source>
        <strain evidence="1">SL10</strain>
    </source>
</reference>
<proteinExistence type="predicted"/>
<protein>
    <submittedName>
        <fullName evidence="1">Uncharacterized protein</fullName>
    </submittedName>
</protein>
<dbReference type="Proteomes" id="UP000006591">
    <property type="component" value="Chromosome 11"/>
</dbReference>
<reference evidence="1" key="2">
    <citation type="submission" date="2018-04" db="EMBL/GenBank/DDBJ databases">
        <title>OnivRS2 (Oryza nivara Reference Sequence Version 2).</title>
        <authorList>
            <person name="Zhang J."/>
            <person name="Kudrna D."/>
            <person name="Lee S."/>
            <person name="Talag J."/>
            <person name="Rajasekar S."/>
            <person name="Welchert J."/>
            <person name="Hsing Y.-I."/>
            <person name="Wing R.A."/>
        </authorList>
    </citation>
    <scope>NUCLEOTIDE SEQUENCE [LARGE SCALE GENOMIC DNA]</scope>
    <source>
        <strain evidence="1">SL10</strain>
    </source>
</reference>
<dbReference type="HOGENOM" id="CLU_2691984_0_0_1"/>